<proteinExistence type="predicted"/>
<evidence type="ECO:0000313" key="3">
    <source>
        <dbReference type="Proteomes" id="UP000249464"/>
    </source>
</evidence>
<feature type="compositionally biased region" description="Basic and acidic residues" evidence="1">
    <location>
        <begin position="100"/>
        <end position="113"/>
    </location>
</feature>
<feature type="compositionally biased region" description="Low complexity" evidence="1">
    <location>
        <begin position="152"/>
        <end position="180"/>
    </location>
</feature>
<evidence type="ECO:0000256" key="1">
    <source>
        <dbReference type="SAM" id="MobiDB-lite"/>
    </source>
</evidence>
<feature type="compositionally biased region" description="Pro residues" evidence="1">
    <location>
        <begin position="27"/>
        <end position="42"/>
    </location>
</feature>
<dbReference type="EMBL" id="FQNC01000084">
    <property type="protein sequence ID" value="SGZ22561.1"/>
    <property type="molecule type" value="Genomic_DNA"/>
</dbReference>
<protein>
    <submittedName>
        <fullName evidence="2">BQ5605_C022g09506 protein</fullName>
    </submittedName>
</protein>
<evidence type="ECO:0000313" key="2">
    <source>
        <dbReference type="EMBL" id="SGZ22561.1"/>
    </source>
</evidence>
<name>A0A2X0PLB1_9BASI</name>
<feature type="compositionally biased region" description="Acidic residues" evidence="1">
    <location>
        <begin position="241"/>
        <end position="274"/>
    </location>
</feature>
<organism evidence="2 3">
    <name type="scientific">Microbotryum silenes-dioicae</name>
    <dbReference type="NCBI Taxonomy" id="796604"/>
    <lineage>
        <taxon>Eukaryota</taxon>
        <taxon>Fungi</taxon>
        <taxon>Dikarya</taxon>
        <taxon>Basidiomycota</taxon>
        <taxon>Pucciniomycotina</taxon>
        <taxon>Microbotryomycetes</taxon>
        <taxon>Microbotryales</taxon>
        <taxon>Microbotryaceae</taxon>
        <taxon>Microbotryum</taxon>
    </lineage>
</organism>
<dbReference type="AlphaFoldDB" id="A0A2X0PLB1"/>
<feature type="compositionally biased region" description="Low complexity" evidence="1">
    <location>
        <begin position="222"/>
        <end position="240"/>
    </location>
</feature>
<dbReference type="Proteomes" id="UP000249464">
    <property type="component" value="Unassembled WGS sequence"/>
</dbReference>
<feature type="region of interest" description="Disordered" evidence="1">
    <location>
        <begin position="100"/>
        <end position="184"/>
    </location>
</feature>
<reference evidence="2 3" key="1">
    <citation type="submission" date="2016-11" db="EMBL/GenBank/DDBJ databases">
        <authorList>
            <person name="Jaros S."/>
            <person name="Januszkiewicz K."/>
            <person name="Wedrychowicz H."/>
        </authorList>
    </citation>
    <scope>NUCLEOTIDE SEQUENCE [LARGE SCALE GENOMIC DNA]</scope>
</reference>
<feature type="region of interest" description="Disordered" evidence="1">
    <location>
        <begin position="213"/>
        <end position="278"/>
    </location>
</feature>
<feature type="compositionally biased region" description="Low complexity" evidence="1">
    <location>
        <begin position="43"/>
        <end position="53"/>
    </location>
</feature>
<sequence length="320" mass="35217">MMPPHPFELFVPYSTTERDRPGRRCTLPPPPVFDTTSSPPPASASAAAFLSPPQRTRPRKKRIPLYQLRASGSSKMTRVTKPFIHYKQYSDTFYTLWHSSRESPADRDERAEPAHPSGKENGAASPHISPALPRSPAPLYRAPKKENHNMITSSSSTPCTSSSSSSTSCMSSSPSAAGSTALRSRSASNESSFFRSEWQDTDARAFHTSFGPHQCSEYPMRPLSSTSSSSLSSLPTSSEGGSEEEDEEDPEENGEEDEEDDEEDAEEDEEEDERLDQFTNFVLGGLRAIPYEDISKRARTVASLKRKRGGFLVGVEVALS</sequence>
<keyword evidence="3" id="KW-1185">Reference proteome</keyword>
<feature type="region of interest" description="Disordered" evidence="1">
    <location>
        <begin position="1"/>
        <end position="67"/>
    </location>
</feature>
<gene>
    <name evidence="2" type="primary">BQ5605_C022g09506</name>
    <name evidence="2" type="ORF">BQ5605_C022G09506</name>
</gene>
<accession>A0A2X0PLB1</accession>